<gene>
    <name evidence="2" type="ORF">GGX14DRAFT_483679</name>
</gene>
<dbReference type="GO" id="GO:0016791">
    <property type="term" value="F:phosphatase activity"/>
    <property type="evidence" value="ECO:0007669"/>
    <property type="project" value="UniProtKB-ARBA"/>
</dbReference>
<dbReference type="NCBIfam" id="TIGR01509">
    <property type="entry name" value="HAD-SF-IA-v3"/>
    <property type="match status" value="1"/>
</dbReference>
<dbReference type="Pfam" id="PF00702">
    <property type="entry name" value="Hydrolase"/>
    <property type="match status" value="1"/>
</dbReference>
<dbReference type="Gene3D" id="1.10.150.240">
    <property type="entry name" value="Putative phosphatase, domain 2"/>
    <property type="match status" value="1"/>
</dbReference>
<feature type="region of interest" description="Disordered" evidence="1">
    <location>
        <begin position="1"/>
        <end position="33"/>
    </location>
</feature>
<dbReference type="SFLD" id="SFLDG01129">
    <property type="entry name" value="C1.5:_HAD__Beta-PGM__Phosphata"/>
    <property type="match status" value="1"/>
</dbReference>
<dbReference type="PANTHER" id="PTHR43611">
    <property type="entry name" value="ALPHA-D-GLUCOSE 1-PHOSPHATE PHOSPHATASE"/>
    <property type="match status" value="1"/>
</dbReference>
<evidence type="ECO:0000313" key="2">
    <source>
        <dbReference type="EMBL" id="KAJ7190183.1"/>
    </source>
</evidence>
<dbReference type="InterPro" id="IPR006439">
    <property type="entry name" value="HAD-SF_hydro_IA"/>
</dbReference>
<evidence type="ECO:0000313" key="3">
    <source>
        <dbReference type="Proteomes" id="UP001219525"/>
    </source>
</evidence>
<dbReference type="InterPro" id="IPR036412">
    <property type="entry name" value="HAD-like_sf"/>
</dbReference>
<organism evidence="2 3">
    <name type="scientific">Mycena pura</name>
    <dbReference type="NCBI Taxonomy" id="153505"/>
    <lineage>
        <taxon>Eukaryota</taxon>
        <taxon>Fungi</taxon>
        <taxon>Dikarya</taxon>
        <taxon>Basidiomycota</taxon>
        <taxon>Agaricomycotina</taxon>
        <taxon>Agaricomycetes</taxon>
        <taxon>Agaricomycetidae</taxon>
        <taxon>Agaricales</taxon>
        <taxon>Marasmiineae</taxon>
        <taxon>Mycenaceae</taxon>
        <taxon>Mycena</taxon>
    </lineage>
</organism>
<dbReference type="InterPro" id="IPR023214">
    <property type="entry name" value="HAD_sf"/>
</dbReference>
<proteinExistence type="predicted"/>
<feature type="compositionally biased region" description="Low complexity" evidence="1">
    <location>
        <begin position="1"/>
        <end position="26"/>
    </location>
</feature>
<dbReference type="EMBL" id="JARJCW010000155">
    <property type="protein sequence ID" value="KAJ7190183.1"/>
    <property type="molecule type" value="Genomic_DNA"/>
</dbReference>
<sequence>MSNSSSSDLTSTSSVSPCFSTPASIPASPPKAAHKDLAPLVPRRQCDTVIFDIGDVLFTWSAETKTTISGSTLRKILRSATWFDYEKGNLGETECYELVAREFKIEASEVAAAFQGARDSLTASPEMIALLHQLKKSGTRLYAMSNISAPDWEVLRHKGRREDWDLFEGVFTSAAAHERKPNLGYFRQVLSATGIVPERTAFVDDKLENVLTARSLGLKGIVFSKFEEVERQLKAMFRDPIATAEQWLKSNARQMKSETNTGVVLEENFSQLLILEAIGDPSLVDYIEYPRLSNFFKDGGVLFPYDQDTTSIALSVAPHFKFDEATKQSVMDEILTYRNQDKISTTYFDRARPRIDPIVCTNVMTLFNINGRGEELSDTLDWVYDVLKHEAYADGTLYYYGPDPFLYFLSRLIAVSPVVRERFGPLFVSRITKLFGSAGDALALSMRIVAAAMVGLCDTVDYERLLSMQEIDGSWPVGWVYKYGAVDILIGNKGLTTALGMRALREAEALRADSSYNRQ</sequence>
<dbReference type="SFLD" id="SFLDS00003">
    <property type="entry name" value="Haloacid_Dehalogenase"/>
    <property type="match status" value="1"/>
</dbReference>
<name>A0AAD6UR39_9AGAR</name>
<comment type="caution">
    <text evidence="2">The sequence shown here is derived from an EMBL/GenBank/DDBJ whole genome shotgun (WGS) entry which is preliminary data.</text>
</comment>
<dbReference type="PANTHER" id="PTHR43611:SF3">
    <property type="entry name" value="FLAVIN MONONUCLEOTIDE HYDROLASE 1, CHLOROPLATIC"/>
    <property type="match status" value="1"/>
</dbReference>
<keyword evidence="3" id="KW-1185">Reference proteome</keyword>
<reference evidence="2" key="1">
    <citation type="submission" date="2023-03" db="EMBL/GenBank/DDBJ databases">
        <title>Massive genome expansion in bonnet fungi (Mycena s.s.) driven by repeated elements and novel gene families across ecological guilds.</title>
        <authorList>
            <consortium name="Lawrence Berkeley National Laboratory"/>
            <person name="Harder C.B."/>
            <person name="Miyauchi S."/>
            <person name="Viragh M."/>
            <person name="Kuo A."/>
            <person name="Thoen E."/>
            <person name="Andreopoulos B."/>
            <person name="Lu D."/>
            <person name="Skrede I."/>
            <person name="Drula E."/>
            <person name="Henrissat B."/>
            <person name="Morin E."/>
            <person name="Kohler A."/>
            <person name="Barry K."/>
            <person name="LaButti K."/>
            <person name="Morin E."/>
            <person name="Salamov A."/>
            <person name="Lipzen A."/>
            <person name="Mereny Z."/>
            <person name="Hegedus B."/>
            <person name="Baldrian P."/>
            <person name="Stursova M."/>
            <person name="Weitz H."/>
            <person name="Taylor A."/>
            <person name="Grigoriev I.V."/>
            <person name="Nagy L.G."/>
            <person name="Martin F."/>
            <person name="Kauserud H."/>
        </authorList>
    </citation>
    <scope>NUCLEOTIDE SEQUENCE</scope>
    <source>
        <strain evidence="2">9144</strain>
    </source>
</reference>
<evidence type="ECO:0000256" key="1">
    <source>
        <dbReference type="SAM" id="MobiDB-lite"/>
    </source>
</evidence>
<protein>
    <submittedName>
        <fullName evidence="2">HAD-like protein</fullName>
    </submittedName>
</protein>
<dbReference type="InterPro" id="IPR023198">
    <property type="entry name" value="PGP-like_dom2"/>
</dbReference>
<dbReference type="SUPFAM" id="SSF56784">
    <property type="entry name" value="HAD-like"/>
    <property type="match status" value="1"/>
</dbReference>
<dbReference type="Gene3D" id="3.40.50.1000">
    <property type="entry name" value="HAD superfamily/HAD-like"/>
    <property type="match status" value="1"/>
</dbReference>
<dbReference type="AlphaFoldDB" id="A0AAD6UR39"/>
<accession>A0AAD6UR39</accession>
<dbReference type="Proteomes" id="UP001219525">
    <property type="component" value="Unassembled WGS sequence"/>
</dbReference>